<comment type="caution">
    <text evidence="1">Lacks conserved residue(s) required for the propagation of feature annotation.</text>
</comment>
<dbReference type="InterPro" id="IPR011006">
    <property type="entry name" value="CheY-like_superfamily"/>
</dbReference>
<dbReference type="CDD" id="cd17535">
    <property type="entry name" value="REC_NarL-like"/>
    <property type="match status" value="1"/>
</dbReference>
<dbReference type="Pfam" id="PF12452">
    <property type="entry name" value="DUF3685"/>
    <property type="match status" value="1"/>
</dbReference>
<gene>
    <name evidence="4" type="ORF">NIES267_50480</name>
</gene>
<dbReference type="GO" id="GO:0000160">
    <property type="term" value="P:phosphorelay signal transduction system"/>
    <property type="evidence" value="ECO:0007669"/>
    <property type="project" value="InterPro"/>
</dbReference>
<sequence>MSDSPLKLLLIDSDPIFRLGLRQTLEEFPELQVVAEAETYTTALQILAELAHQDPNQINLVVLEPDNNRSSNRQELGLQLIRQLRTQYPNLPILLLCHILQPGMLLALKAEGVNGYCPKGTPISELIIAMQHTGEGNSYWIHQSQQLREWNGETLEETLLPKRKSHNSLIYKLRNNLRKSGTSYIKPNLTEVTRQLQIPGLTVLNKAILAGRRRELLAAQWLLDNFIDSLPAQDETTANPPIPSPELASPKLDSSSLTVTNSSINPLSPPLLSPRALQATLLASCINKLQFNLQNVTDIPLEIDILREDKKRELLYLLLQKFADSLDELRTSEVEVNLLNDVKNQLLVDVWQAATKEYFGKFSRIKIGDVEVEIVNILLENEAIIKTEIIEDIPFITELLSYFIFQTELHIDNTLYSPGSEEANEHAAMILENMLIHIANAVIQPLLNRLADVEVIKKDYYNRKLISTREIERFRNDLSWKYRWQNYVGEPQEIFESRHELLVLAPRGIAKSFVYAPRNSELAELGGIPLVVTLLLELRDAATPRIQSVVSFLGNGVVFVLTRIVGRGVGLVVRGVLQGIGNASLPERKRNRD</sequence>
<evidence type="ECO:0000313" key="5">
    <source>
        <dbReference type="Proteomes" id="UP000218418"/>
    </source>
</evidence>
<dbReference type="AlphaFoldDB" id="A0A1Z4LWT6"/>
<proteinExistence type="predicted"/>
<evidence type="ECO:0000313" key="4">
    <source>
        <dbReference type="EMBL" id="BAY85548.1"/>
    </source>
</evidence>
<dbReference type="InterPro" id="IPR058245">
    <property type="entry name" value="NreC/VraR/RcsB-like_REC"/>
</dbReference>
<evidence type="ECO:0000259" key="3">
    <source>
        <dbReference type="PROSITE" id="PS50110"/>
    </source>
</evidence>
<name>A0A1Z4LWT6_9CYAN</name>
<dbReference type="PANTHER" id="PTHR45566:SF1">
    <property type="entry name" value="HTH-TYPE TRANSCRIPTIONAL REGULATOR YHJB-RELATED"/>
    <property type="match status" value="1"/>
</dbReference>
<feature type="region of interest" description="Disordered" evidence="2">
    <location>
        <begin position="234"/>
        <end position="255"/>
    </location>
</feature>
<dbReference type="InterPro" id="IPR001789">
    <property type="entry name" value="Sig_transdc_resp-reg_receiver"/>
</dbReference>
<dbReference type="PROSITE" id="PS50110">
    <property type="entry name" value="RESPONSE_REGULATORY"/>
    <property type="match status" value="1"/>
</dbReference>
<dbReference type="InterPro" id="IPR022552">
    <property type="entry name" value="UPF_Ycf55"/>
</dbReference>
<organism evidence="4 5">
    <name type="scientific">Calothrix parasitica NIES-267</name>
    <dbReference type="NCBI Taxonomy" id="1973488"/>
    <lineage>
        <taxon>Bacteria</taxon>
        <taxon>Bacillati</taxon>
        <taxon>Cyanobacteriota</taxon>
        <taxon>Cyanophyceae</taxon>
        <taxon>Nostocales</taxon>
        <taxon>Calotrichaceae</taxon>
        <taxon>Calothrix</taxon>
    </lineage>
</organism>
<dbReference type="OrthoDB" id="458149at2"/>
<reference evidence="4 5" key="1">
    <citation type="submission" date="2017-06" db="EMBL/GenBank/DDBJ databases">
        <title>Genome sequencing of cyanobaciteial culture collection at National Institute for Environmental Studies (NIES).</title>
        <authorList>
            <person name="Hirose Y."/>
            <person name="Shimura Y."/>
            <person name="Fujisawa T."/>
            <person name="Nakamura Y."/>
            <person name="Kawachi M."/>
        </authorList>
    </citation>
    <scope>NUCLEOTIDE SEQUENCE [LARGE SCALE GENOMIC DNA]</scope>
    <source>
        <strain evidence="4 5">NIES-267</strain>
    </source>
</reference>
<dbReference type="InterPro" id="IPR051015">
    <property type="entry name" value="EvgA-like"/>
</dbReference>
<dbReference type="Proteomes" id="UP000218418">
    <property type="component" value="Chromosome"/>
</dbReference>
<keyword evidence="5" id="KW-1185">Reference proteome</keyword>
<protein>
    <submittedName>
        <fullName evidence="4">Response regulator receiver protein</fullName>
    </submittedName>
</protein>
<dbReference type="SUPFAM" id="SSF52172">
    <property type="entry name" value="CheY-like"/>
    <property type="match status" value="1"/>
</dbReference>
<dbReference type="Gene3D" id="3.40.50.2300">
    <property type="match status" value="1"/>
</dbReference>
<dbReference type="InterPro" id="IPR016837">
    <property type="entry name" value="Uncharacterised_Ycf55_cyanobac"/>
</dbReference>
<dbReference type="PANTHER" id="PTHR45566">
    <property type="entry name" value="HTH-TYPE TRANSCRIPTIONAL REGULATOR YHJB-RELATED"/>
    <property type="match status" value="1"/>
</dbReference>
<feature type="domain" description="Response regulatory" evidence="3">
    <location>
        <begin position="7"/>
        <end position="134"/>
    </location>
</feature>
<dbReference type="EMBL" id="AP018227">
    <property type="protein sequence ID" value="BAY85548.1"/>
    <property type="molecule type" value="Genomic_DNA"/>
</dbReference>
<accession>A0A1Z4LWT6</accession>
<evidence type="ECO:0000256" key="2">
    <source>
        <dbReference type="SAM" id="MobiDB-lite"/>
    </source>
</evidence>
<dbReference type="PIRSF" id="PIRSF026434">
    <property type="entry name" value="RR_ycf55_prd"/>
    <property type="match status" value="1"/>
</dbReference>
<evidence type="ECO:0000256" key="1">
    <source>
        <dbReference type="PROSITE-ProRule" id="PRU00169"/>
    </source>
</evidence>